<dbReference type="SUPFAM" id="SSF54928">
    <property type="entry name" value="RNA-binding domain, RBD"/>
    <property type="match status" value="1"/>
</dbReference>
<evidence type="ECO:0000313" key="3">
    <source>
        <dbReference type="Proteomes" id="UP001174691"/>
    </source>
</evidence>
<dbReference type="InterPro" id="IPR035979">
    <property type="entry name" value="RBD_domain_sf"/>
</dbReference>
<dbReference type="Proteomes" id="UP001174691">
    <property type="component" value="Unassembled WGS sequence"/>
</dbReference>
<name>A0AA38W0G4_9PEZI</name>
<feature type="region of interest" description="Disordered" evidence="1">
    <location>
        <begin position="44"/>
        <end position="89"/>
    </location>
</feature>
<feature type="compositionally biased region" description="Polar residues" evidence="1">
    <location>
        <begin position="55"/>
        <end position="75"/>
    </location>
</feature>
<gene>
    <name evidence="2" type="ORF">NKR19_g1796</name>
</gene>
<accession>A0AA38W0G4</accession>
<comment type="caution">
    <text evidence="2">The sequence shown here is derived from an EMBL/GenBank/DDBJ whole genome shotgun (WGS) entry which is preliminary data.</text>
</comment>
<proteinExistence type="predicted"/>
<protein>
    <submittedName>
        <fullName evidence="2">Uncharacterized protein</fullName>
    </submittedName>
</protein>
<dbReference type="EMBL" id="JANBVN010000017">
    <property type="protein sequence ID" value="KAJ9161884.1"/>
    <property type="molecule type" value="Genomic_DNA"/>
</dbReference>
<feature type="region of interest" description="Disordered" evidence="1">
    <location>
        <begin position="105"/>
        <end position="153"/>
    </location>
</feature>
<reference evidence="2" key="1">
    <citation type="submission" date="2022-07" db="EMBL/GenBank/DDBJ databases">
        <title>Fungi with potential for degradation of polypropylene.</title>
        <authorList>
            <person name="Gostincar C."/>
        </authorList>
    </citation>
    <scope>NUCLEOTIDE SEQUENCE</scope>
    <source>
        <strain evidence="2">EXF-13287</strain>
    </source>
</reference>
<evidence type="ECO:0000256" key="1">
    <source>
        <dbReference type="SAM" id="MobiDB-lite"/>
    </source>
</evidence>
<dbReference type="AlphaFoldDB" id="A0AA38W0G4"/>
<sequence length="584" mass="63757">MAAPFSRAAWVAKTDSSCATSDSPYDIYLMSRIHEHEYHIPVPQEINKDSDSRESSGSNTAVSFSGSPPCFSQDNAGKKPGVSAPDSVSNNNVWARYVKHKDHLGDNDDWPAQSFNPHTIPGPHKTRPLDSTSSTPSPTPPSFPSPITTYGGSSARITSLGEFGTPNFYGGEDRRVHTFTPFVDNPSIDEHPLGIAQAVPPSYRPALNDRTNIEPLLVGQFRTTSAQVAQSNIPNVPGPVHEEAPGPAQGHTDQYLLQQQLLTGSPMSQSSIHPNQPTVGNIIQPSLLNQTQPKIFRPMETKLGFRLMPISGNLPPQPSSSSPNETAAYQRMLAGFSPNYRGNINLARNRSAAIPSTENCSLFVTGLPPTITVRQLLAAVRDTGRVYATHLNEPEPDKGHPTCAAKLVFFERRAAERFYDRHLLAGLRVEEYPGYVGKVVWNRVKTAAPDLPRHYTRVLMISGPAALVNPEFLTSYFTSKLEFEVDEIFDRAAMGDRRLVEYRFGSFRCQAEAAKMAVSREMGDLGVQVWFGADPCDTQDDTRSVGVAGVSGQGLVGQAAAQGEDGQYEQSWRQGGAGAQQHFR</sequence>
<organism evidence="2 3">
    <name type="scientific">Coniochaeta hoffmannii</name>
    <dbReference type="NCBI Taxonomy" id="91930"/>
    <lineage>
        <taxon>Eukaryota</taxon>
        <taxon>Fungi</taxon>
        <taxon>Dikarya</taxon>
        <taxon>Ascomycota</taxon>
        <taxon>Pezizomycotina</taxon>
        <taxon>Sordariomycetes</taxon>
        <taxon>Sordariomycetidae</taxon>
        <taxon>Coniochaetales</taxon>
        <taxon>Coniochaetaceae</taxon>
        <taxon>Coniochaeta</taxon>
    </lineage>
</organism>
<evidence type="ECO:0000313" key="2">
    <source>
        <dbReference type="EMBL" id="KAJ9161884.1"/>
    </source>
</evidence>
<dbReference type="GO" id="GO:0003676">
    <property type="term" value="F:nucleic acid binding"/>
    <property type="evidence" value="ECO:0007669"/>
    <property type="project" value="InterPro"/>
</dbReference>
<keyword evidence="3" id="KW-1185">Reference proteome</keyword>
<feature type="region of interest" description="Disordered" evidence="1">
    <location>
        <begin position="265"/>
        <end position="286"/>
    </location>
</feature>